<dbReference type="InterPro" id="IPR035992">
    <property type="entry name" value="Ricin_B-like_lectins"/>
</dbReference>
<accession>J0LE42</accession>
<name>J0LE42_AURST</name>
<organism evidence="2 3">
    <name type="scientific">Auricularia subglabra (strain TFB-10046 / SS5)</name>
    <name type="common">White-rot fungus</name>
    <name type="synonym">Auricularia delicata (strain TFB10046)</name>
    <dbReference type="NCBI Taxonomy" id="717982"/>
    <lineage>
        <taxon>Eukaryota</taxon>
        <taxon>Fungi</taxon>
        <taxon>Dikarya</taxon>
        <taxon>Basidiomycota</taxon>
        <taxon>Agaricomycotina</taxon>
        <taxon>Agaricomycetes</taxon>
        <taxon>Auriculariales</taxon>
        <taxon>Auriculariaceae</taxon>
        <taxon>Auricularia</taxon>
    </lineage>
</organism>
<evidence type="ECO:0000313" key="2">
    <source>
        <dbReference type="EMBL" id="EJD35059.1"/>
    </source>
</evidence>
<reference evidence="3" key="1">
    <citation type="journal article" date="2012" name="Science">
        <title>The Paleozoic origin of enzymatic lignin decomposition reconstructed from 31 fungal genomes.</title>
        <authorList>
            <person name="Floudas D."/>
            <person name="Binder M."/>
            <person name="Riley R."/>
            <person name="Barry K."/>
            <person name="Blanchette R.A."/>
            <person name="Henrissat B."/>
            <person name="Martinez A.T."/>
            <person name="Otillar R."/>
            <person name="Spatafora J.W."/>
            <person name="Yadav J.S."/>
            <person name="Aerts A."/>
            <person name="Benoit I."/>
            <person name="Boyd A."/>
            <person name="Carlson A."/>
            <person name="Copeland A."/>
            <person name="Coutinho P.M."/>
            <person name="de Vries R.P."/>
            <person name="Ferreira P."/>
            <person name="Findley K."/>
            <person name="Foster B."/>
            <person name="Gaskell J."/>
            <person name="Glotzer D."/>
            <person name="Gorecki P."/>
            <person name="Heitman J."/>
            <person name="Hesse C."/>
            <person name="Hori C."/>
            <person name="Igarashi K."/>
            <person name="Jurgens J.A."/>
            <person name="Kallen N."/>
            <person name="Kersten P."/>
            <person name="Kohler A."/>
            <person name="Kuees U."/>
            <person name="Kumar T.K.A."/>
            <person name="Kuo A."/>
            <person name="LaButti K."/>
            <person name="Larrondo L.F."/>
            <person name="Lindquist E."/>
            <person name="Ling A."/>
            <person name="Lombard V."/>
            <person name="Lucas S."/>
            <person name="Lundell T."/>
            <person name="Martin R."/>
            <person name="McLaughlin D.J."/>
            <person name="Morgenstern I."/>
            <person name="Morin E."/>
            <person name="Murat C."/>
            <person name="Nagy L.G."/>
            <person name="Nolan M."/>
            <person name="Ohm R.A."/>
            <person name="Patyshakuliyeva A."/>
            <person name="Rokas A."/>
            <person name="Ruiz-Duenas F.J."/>
            <person name="Sabat G."/>
            <person name="Salamov A."/>
            <person name="Samejima M."/>
            <person name="Schmutz J."/>
            <person name="Slot J.C."/>
            <person name="St John F."/>
            <person name="Stenlid J."/>
            <person name="Sun H."/>
            <person name="Sun S."/>
            <person name="Syed K."/>
            <person name="Tsang A."/>
            <person name="Wiebenga A."/>
            <person name="Young D."/>
            <person name="Pisabarro A."/>
            <person name="Eastwood D.C."/>
            <person name="Martin F."/>
            <person name="Cullen D."/>
            <person name="Grigoriev I.V."/>
            <person name="Hibbett D.S."/>
        </authorList>
    </citation>
    <scope>NUCLEOTIDE SEQUENCE [LARGE SCALE GENOMIC DNA]</scope>
    <source>
        <strain evidence="3">TFB10046</strain>
    </source>
</reference>
<keyword evidence="1" id="KW-0732">Signal</keyword>
<evidence type="ECO:0008006" key="4">
    <source>
        <dbReference type="Google" id="ProtNLM"/>
    </source>
</evidence>
<evidence type="ECO:0000313" key="3">
    <source>
        <dbReference type="Proteomes" id="UP000006514"/>
    </source>
</evidence>
<dbReference type="AlphaFoldDB" id="J0LE42"/>
<sequence length="181" mass="19329">MLFINAGAVLSLLATLAPVVLGSVVPEPDGLYKIANVATGKVMDHYRKHPVVGDPVVADTASIKETQNWKIKYVLLGESASYITISGNGTGDEIHVGASEGDGLVTTRKPTVFQLTKVPHVDEPLYWIGLGGDPTLAVTGYDDRSQLTLEKLNATNVLQAWAFYIPVVPTRTADGTKAERA</sequence>
<gene>
    <name evidence="2" type="ORF">AURDEDRAFT_175897</name>
</gene>
<dbReference type="SUPFAM" id="SSF50370">
    <property type="entry name" value="Ricin B-like lectins"/>
    <property type="match status" value="1"/>
</dbReference>
<dbReference type="InParanoid" id="J0LE42"/>
<feature type="signal peptide" evidence="1">
    <location>
        <begin position="1"/>
        <end position="22"/>
    </location>
</feature>
<keyword evidence="3" id="KW-1185">Reference proteome</keyword>
<dbReference type="KEGG" id="adl:AURDEDRAFT_175897"/>
<dbReference type="EMBL" id="JH687907">
    <property type="protein sequence ID" value="EJD35059.1"/>
    <property type="molecule type" value="Genomic_DNA"/>
</dbReference>
<feature type="chain" id="PRO_5003735529" description="Ricin B lectin domain-containing protein" evidence="1">
    <location>
        <begin position="23"/>
        <end position="181"/>
    </location>
</feature>
<evidence type="ECO:0000256" key="1">
    <source>
        <dbReference type="SAM" id="SignalP"/>
    </source>
</evidence>
<protein>
    <recommendedName>
        <fullName evidence="4">Ricin B lectin domain-containing protein</fullName>
    </recommendedName>
</protein>
<dbReference type="Gene3D" id="2.80.10.50">
    <property type="match status" value="1"/>
</dbReference>
<proteinExistence type="predicted"/>
<dbReference type="Proteomes" id="UP000006514">
    <property type="component" value="Unassembled WGS sequence"/>
</dbReference>